<feature type="domain" description="Peptidase M20 dimerisation" evidence="5">
    <location>
        <begin position="237"/>
        <end position="388"/>
    </location>
</feature>
<proteinExistence type="predicted"/>
<sequence>MHPKILILLSCCAMVTALPAAAASPQAEVRKWRQANERQILQDFSTMLAMPNVATTLPDVETNATAISALLAKRGFRTQLLRAAPGTPPSIYAERLTPGAKRTVVFYAHYDGQPINQKGWLSPPFTPTLRTAPPASAPVGDLASIKGPIDPDWRIYARSAGDDKAPIQAMISALDALKASGIAPTVNIKLLYEGEEEQGSPNFPKIVAQNLALLRGDLLIFGDGPMHQSGRQQINGGNRGITSFAATVYGPNKPLHDGHYGSWAPSPAVMIADFVMSLRDDAGHIKISGFYDDVAPVTAAEKAALAAMPPVEPELKTALGLGRTIGPPRLADGYLSPTLNVRAIHAGDDGPNAANAIATEASASVDFRLTPGQTPARVKALTEAYLTRQGWFIVRDTPDAATRLAHPKVLRLNWDDGGAVATMTRLDTPAAVAVAGSIGRTTGEDVIKLPIMGGSSAFAEIVDQLKVPMVGVSIANYDDNQHARNENLRIGNLWDGIEVYAGLLADLTW</sequence>
<keyword evidence="2" id="KW-0479">Metal-binding</keyword>
<evidence type="ECO:0000256" key="3">
    <source>
        <dbReference type="ARBA" id="ARBA00022801"/>
    </source>
</evidence>
<evidence type="ECO:0000256" key="2">
    <source>
        <dbReference type="ARBA" id="ARBA00022723"/>
    </source>
</evidence>
<name>A0A7C9KYZ7_9SPHN</name>
<dbReference type="GO" id="GO:0046872">
    <property type="term" value="F:metal ion binding"/>
    <property type="evidence" value="ECO:0007669"/>
    <property type="project" value="UniProtKB-KW"/>
</dbReference>
<keyword evidence="4" id="KW-0732">Signal</keyword>
<dbReference type="InterPro" id="IPR002933">
    <property type="entry name" value="Peptidase_M20"/>
</dbReference>
<feature type="chain" id="PRO_5028969231" evidence="4">
    <location>
        <begin position="23"/>
        <end position="509"/>
    </location>
</feature>
<dbReference type="GO" id="GO:0008233">
    <property type="term" value="F:peptidase activity"/>
    <property type="evidence" value="ECO:0007669"/>
    <property type="project" value="UniProtKB-KW"/>
</dbReference>
<dbReference type="Proteomes" id="UP000481327">
    <property type="component" value="Unassembled WGS sequence"/>
</dbReference>
<dbReference type="Pfam" id="PF01546">
    <property type="entry name" value="Peptidase_M20"/>
    <property type="match status" value="1"/>
</dbReference>
<organism evidence="6 7">
    <name type="scientific">Sandarakinorhabdus fusca</name>
    <dbReference type="NCBI Taxonomy" id="1439888"/>
    <lineage>
        <taxon>Bacteria</taxon>
        <taxon>Pseudomonadati</taxon>
        <taxon>Pseudomonadota</taxon>
        <taxon>Alphaproteobacteria</taxon>
        <taxon>Sphingomonadales</taxon>
        <taxon>Sphingosinicellaceae</taxon>
        <taxon>Sandarakinorhabdus</taxon>
    </lineage>
</organism>
<dbReference type="PANTHER" id="PTHR43270">
    <property type="entry name" value="BETA-ALA-HIS DIPEPTIDASE"/>
    <property type="match status" value="1"/>
</dbReference>
<dbReference type="SUPFAM" id="SSF53187">
    <property type="entry name" value="Zn-dependent exopeptidases"/>
    <property type="match status" value="1"/>
</dbReference>
<keyword evidence="3 6" id="KW-0378">Hydrolase</keyword>
<keyword evidence="7" id="KW-1185">Reference proteome</keyword>
<dbReference type="InterPro" id="IPR011650">
    <property type="entry name" value="Peptidase_M20_dimer"/>
</dbReference>
<dbReference type="AlphaFoldDB" id="A0A7C9KYZ7"/>
<gene>
    <name evidence="6" type="ORF">F3168_09355</name>
</gene>
<keyword evidence="1" id="KW-0645">Protease</keyword>
<evidence type="ECO:0000259" key="5">
    <source>
        <dbReference type="Pfam" id="PF07687"/>
    </source>
</evidence>
<protein>
    <submittedName>
        <fullName evidence="6">M20/M25/M40 family metallo-hydrolase</fullName>
    </submittedName>
</protein>
<dbReference type="GO" id="GO:0006508">
    <property type="term" value="P:proteolysis"/>
    <property type="evidence" value="ECO:0007669"/>
    <property type="project" value="UniProtKB-KW"/>
</dbReference>
<dbReference type="Pfam" id="PF07687">
    <property type="entry name" value="M20_dimer"/>
    <property type="match status" value="1"/>
</dbReference>
<dbReference type="Gene3D" id="3.30.70.360">
    <property type="match status" value="1"/>
</dbReference>
<dbReference type="PANTHER" id="PTHR43270:SF8">
    <property type="entry name" value="DI- AND TRIPEPTIDASE DUG2-RELATED"/>
    <property type="match status" value="1"/>
</dbReference>
<dbReference type="Gene3D" id="3.40.630.10">
    <property type="entry name" value="Zn peptidases"/>
    <property type="match status" value="1"/>
</dbReference>
<reference evidence="6 7" key="1">
    <citation type="submission" date="2019-09" db="EMBL/GenBank/DDBJ databases">
        <title>Polymorphobacter sp. isolated from a lake in China.</title>
        <authorList>
            <person name="Liu Z."/>
        </authorList>
    </citation>
    <scope>NUCLEOTIDE SEQUENCE [LARGE SCALE GENOMIC DNA]</scope>
    <source>
        <strain evidence="6 7">D40P</strain>
    </source>
</reference>
<evidence type="ECO:0000313" key="7">
    <source>
        <dbReference type="Proteomes" id="UP000481327"/>
    </source>
</evidence>
<evidence type="ECO:0000256" key="1">
    <source>
        <dbReference type="ARBA" id="ARBA00022670"/>
    </source>
</evidence>
<feature type="signal peptide" evidence="4">
    <location>
        <begin position="1"/>
        <end position="22"/>
    </location>
</feature>
<dbReference type="InterPro" id="IPR051458">
    <property type="entry name" value="Cyt/Met_Dipeptidase"/>
</dbReference>
<accession>A0A7C9KYZ7</accession>
<comment type="caution">
    <text evidence="6">The sequence shown here is derived from an EMBL/GenBank/DDBJ whole genome shotgun (WGS) entry which is preliminary data.</text>
</comment>
<evidence type="ECO:0000313" key="6">
    <source>
        <dbReference type="EMBL" id="MQT17468.1"/>
    </source>
</evidence>
<evidence type="ECO:0000256" key="4">
    <source>
        <dbReference type="SAM" id="SignalP"/>
    </source>
</evidence>
<dbReference type="OrthoDB" id="9761532at2"/>
<dbReference type="EMBL" id="WIOL01000003">
    <property type="protein sequence ID" value="MQT17468.1"/>
    <property type="molecule type" value="Genomic_DNA"/>
</dbReference>